<dbReference type="WBParaSite" id="Csp11.Scaffold630.g18096.t1">
    <property type="protein sequence ID" value="Csp11.Scaffold630.g18096.t1"/>
    <property type="gene ID" value="Csp11.Scaffold630.g18096"/>
</dbReference>
<keyword evidence="2" id="KW-1185">Reference proteome</keyword>
<evidence type="ECO:0000313" key="2">
    <source>
        <dbReference type="Proteomes" id="UP000095282"/>
    </source>
</evidence>
<dbReference type="AlphaFoldDB" id="A0A1I7UPP0"/>
<feature type="chain" id="PRO_5009309304" evidence="1">
    <location>
        <begin position="19"/>
        <end position="104"/>
    </location>
</feature>
<organism evidence="2 3">
    <name type="scientific">Caenorhabditis tropicalis</name>
    <dbReference type="NCBI Taxonomy" id="1561998"/>
    <lineage>
        <taxon>Eukaryota</taxon>
        <taxon>Metazoa</taxon>
        <taxon>Ecdysozoa</taxon>
        <taxon>Nematoda</taxon>
        <taxon>Chromadorea</taxon>
        <taxon>Rhabditida</taxon>
        <taxon>Rhabditina</taxon>
        <taxon>Rhabditomorpha</taxon>
        <taxon>Rhabditoidea</taxon>
        <taxon>Rhabditidae</taxon>
        <taxon>Peloderinae</taxon>
        <taxon>Caenorhabditis</taxon>
    </lineage>
</organism>
<evidence type="ECO:0000313" key="3">
    <source>
        <dbReference type="WBParaSite" id="Csp11.Scaffold630.g18096.t1"/>
    </source>
</evidence>
<sequence length="104" mass="12057">MTARLYLVFLPICTHLSGLLYLEREENVSCVSGQNAYEKRRHLLLSNRERSVLFGHRRKRQKEVSFLFTKTVFCEDIGFSQHCPKKMGFLGLQSSSVCGGRMKR</sequence>
<evidence type="ECO:0000256" key="1">
    <source>
        <dbReference type="SAM" id="SignalP"/>
    </source>
</evidence>
<reference evidence="3" key="1">
    <citation type="submission" date="2016-11" db="UniProtKB">
        <authorList>
            <consortium name="WormBaseParasite"/>
        </authorList>
    </citation>
    <scope>IDENTIFICATION</scope>
</reference>
<name>A0A1I7UPP0_9PELO</name>
<feature type="signal peptide" evidence="1">
    <location>
        <begin position="1"/>
        <end position="18"/>
    </location>
</feature>
<accession>A0A1I7UPP0</accession>
<protein>
    <submittedName>
        <fullName evidence="3">Secreted protein</fullName>
    </submittedName>
</protein>
<keyword evidence="1" id="KW-0732">Signal</keyword>
<proteinExistence type="predicted"/>
<dbReference type="Proteomes" id="UP000095282">
    <property type="component" value="Unplaced"/>
</dbReference>